<dbReference type="KEGG" id="moc:BB934_18400"/>
<dbReference type="OrthoDB" id="8300046at2"/>
<feature type="transmembrane region" description="Helical" evidence="1">
    <location>
        <begin position="107"/>
        <end position="133"/>
    </location>
</feature>
<proteinExistence type="predicted"/>
<keyword evidence="1" id="KW-1133">Transmembrane helix</keyword>
<feature type="transmembrane region" description="Helical" evidence="1">
    <location>
        <begin position="20"/>
        <end position="41"/>
    </location>
</feature>
<keyword evidence="1" id="KW-0472">Membrane</keyword>
<evidence type="ECO:0000313" key="2">
    <source>
        <dbReference type="EMBL" id="ANY79954.1"/>
    </source>
</evidence>
<sequence length="187" mass="21523">MKHYKGAWTVIKEYFTAYGGWRAVFCSPYFQLSTIITFICLQVWQDGSRWKELIVQIMPNLLGFSIGAFAILFSSFQGKIGPFMFEREEGDKFTPAEELSATFMHFIMVQALTLIFGIISYSGLGATLVRIFTKMDALRYIDYPLFILYQCFKGFVFLLFIYSIMMLVSATAAIFRTITWEAIANNE</sequence>
<dbReference type="EMBL" id="CP016616">
    <property type="protein sequence ID" value="ANY79954.1"/>
    <property type="molecule type" value="Genomic_DNA"/>
</dbReference>
<feature type="transmembrane region" description="Helical" evidence="1">
    <location>
        <begin position="154"/>
        <end position="175"/>
    </location>
</feature>
<accession>A0A1B2EJ10</accession>
<organism evidence="2">
    <name type="scientific">Microvirga ossetica</name>
    <dbReference type="NCBI Taxonomy" id="1882682"/>
    <lineage>
        <taxon>Bacteria</taxon>
        <taxon>Pseudomonadati</taxon>
        <taxon>Pseudomonadota</taxon>
        <taxon>Alphaproteobacteria</taxon>
        <taxon>Hyphomicrobiales</taxon>
        <taxon>Methylobacteriaceae</taxon>
        <taxon>Microvirga</taxon>
    </lineage>
</organism>
<feature type="transmembrane region" description="Helical" evidence="1">
    <location>
        <begin position="53"/>
        <end position="76"/>
    </location>
</feature>
<name>A0A1B2EJ10_9HYPH</name>
<evidence type="ECO:0000256" key="1">
    <source>
        <dbReference type="SAM" id="Phobius"/>
    </source>
</evidence>
<keyword evidence="1" id="KW-0812">Transmembrane</keyword>
<protein>
    <submittedName>
        <fullName evidence="2">Uncharacterized protein</fullName>
    </submittedName>
</protein>
<gene>
    <name evidence="2" type="ORF">BB934_18400</name>
</gene>
<dbReference type="RefSeq" id="WP_099510965.1">
    <property type="nucleotide sequence ID" value="NZ_CP016616.1"/>
</dbReference>
<dbReference type="AlphaFoldDB" id="A0A1B2EJ10"/>
<reference evidence="2" key="1">
    <citation type="submission" date="2016-07" db="EMBL/GenBank/DDBJ databases">
        <title>Microvirga ossetica sp. nov. a new species of rhizobia isolated from root nodules of the legume species Vicia alpestris Steven originated from North Ossetia region in the Caucasus.</title>
        <authorList>
            <person name="Safronova V.I."/>
            <person name="Kuznetsova I.G."/>
            <person name="Sazanova A.L."/>
            <person name="Belimov A."/>
            <person name="Andronov E."/>
            <person name="Osledkin Y.S."/>
            <person name="Onishchuk O.P."/>
            <person name="Kurchak O.N."/>
            <person name="Shaposhnikov A.I."/>
            <person name="Willems A."/>
            <person name="Tikhonovich I.A."/>
        </authorList>
    </citation>
    <scope>NUCLEOTIDE SEQUENCE [LARGE SCALE GENOMIC DNA]</scope>
    <source>
        <strain evidence="2">V5/3M</strain>
    </source>
</reference>